<feature type="domain" description="C3H1-type" evidence="4">
    <location>
        <begin position="92"/>
        <end position="120"/>
    </location>
</feature>
<keyword evidence="1" id="KW-0862">Zinc</keyword>
<dbReference type="InterPro" id="IPR000571">
    <property type="entry name" value="Znf_CCCH"/>
</dbReference>
<evidence type="ECO:0000256" key="1">
    <source>
        <dbReference type="PROSITE-ProRule" id="PRU00723"/>
    </source>
</evidence>
<dbReference type="AlphaFoldDB" id="A0A812M4T6"/>
<evidence type="ECO:0000313" key="6">
    <source>
        <dbReference type="Proteomes" id="UP000604046"/>
    </source>
</evidence>
<keyword evidence="1" id="KW-0479">Metal-binding</keyword>
<evidence type="ECO:0000256" key="2">
    <source>
        <dbReference type="SAM" id="Coils"/>
    </source>
</evidence>
<reference evidence="5" key="1">
    <citation type="submission" date="2021-02" db="EMBL/GenBank/DDBJ databases">
        <authorList>
            <person name="Dougan E. K."/>
            <person name="Rhodes N."/>
            <person name="Thang M."/>
            <person name="Chan C."/>
        </authorList>
    </citation>
    <scope>NUCLEOTIDE SEQUENCE</scope>
</reference>
<dbReference type="GO" id="GO:0008270">
    <property type="term" value="F:zinc ion binding"/>
    <property type="evidence" value="ECO:0007669"/>
    <property type="project" value="UniProtKB-KW"/>
</dbReference>
<feature type="region of interest" description="Disordered" evidence="3">
    <location>
        <begin position="143"/>
        <end position="164"/>
    </location>
</feature>
<dbReference type="OrthoDB" id="420975at2759"/>
<keyword evidence="6" id="KW-1185">Reference proteome</keyword>
<dbReference type="PROSITE" id="PS50103">
    <property type="entry name" value="ZF_C3H1"/>
    <property type="match status" value="1"/>
</dbReference>
<proteinExistence type="predicted"/>
<feature type="zinc finger region" description="C3H1-type" evidence="1">
    <location>
        <begin position="92"/>
        <end position="120"/>
    </location>
</feature>
<name>A0A812M4T6_9DINO</name>
<evidence type="ECO:0000313" key="5">
    <source>
        <dbReference type="EMBL" id="CAE7255269.1"/>
    </source>
</evidence>
<evidence type="ECO:0000259" key="4">
    <source>
        <dbReference type="PROSITE" id="PS50103"/>
    </source>
</evidence>
<evidence type="ECO:0000256" key="3">
    <source>
        <dbReference type="SAM" id="MobiDB-lite"/>
    </source>
</evidence>
<comment type="caution">
    <text evidence="5">The sequence shown here is derived from an EMBL/GenBank/DDBJ whole genome shotgun (WGS) entry which is preliminary data.</text>
</comment>
<feature type="compositionally biased region" description="Gly residues" evidence="3">
    <location>
        <begin position="205"/>
        <end position="214"/>
    </location>
</feature>
<accession>A0A812M4T6</accession>
<keyword evidence="1" id="KW-0863">Zinc-finger</keyword>
<feature type="compositionally biased region" description="Basic and acidic residues" evidence="3">
    <location>
        <begin position="217"/>
        <end position="226"/>
    </location>
</feature>
<gene>
    <name evidence="5" type="ORF">SNAT2548_LOCUS12973</name>
</gene>
<sequence>MKSVIDADSLKRDLEAKLQRLVQEERVAQHRANVDHQPVGLCPLQVGEVLHEDLPTVLPKWMHEGLGPCMAAMATPSLDKNNFSIGTQGHPNRCKPACRFHRRRGGCREGNSCKFCHECVFMEPDPNYLAPLQSLGPASSAVNAPVPPGAMRRPSSEGEYPSVGSIGHPVSCKPPCKYNSKPKGCKDGLLCDHCHLCRWKRHGGAGGAGAGGAGRSSPDREETVFV</sequence>
<dbReference type="Proteomes" id="UP000604046">
    <property type="component" value="Unassembled WGS sequence"/>
</dbReference>
<protein>
    <recommendedName>
        <fullName evidence="4">C3H1-type domain-containing protein</fullName>
    </recommendedName>
</protein>
<keyword evidence="2" id="KW-0175">Coiled coil</keyword>
<organism evidence="5 6">
    <name type="scientific">Symbiodinium natans</name>
    <dbReference type="NCBI Taxonomy" id="878477"/>
    <lineage>
        <taxon>Eukaryota</taxon>
        <taxon>Sar</taxon>
        <taxon>Alveolata</taxon>
        <taxon>Dinophyceae</taxon>
        <taxon>Suessiales</taxon>
        <taxon>Symbiodiniaceae</taxon>
        <taxon>Symbiodinium</taxon>
    </lineage>
</organism>
<dbReference type="EMBL" id="CAJNDS010001324">
    <property type="protein sequence ID" value="CAE7255269.1"/>
    <property type="molecule type" value="Genomic_DNA"/>
</dbReference>
<feature type="coiled-coil region" evidence="2">
    <location>
        <begin position="4"/>
        <end position="31"/>
    </location>
</feature>
<feature type="region of interest" description="Disordered" evidence="3">
    <location>
        <begin position="205"/>
        <end position="226"/>
    </location>
</feature>